<dbReference type="GO" id="GO:0004888">
    <property type="term" value="F:transmembrane signaling receptor activity"/>
    <property type="evidence" value="ECO:0007669"/>
    <property type="project" value="InterPro"/>
</dbReference>
<gene>
    <name evidence="9" type="ORF">DFR38_102222</name>
</gene>
<feature type="region of interest" description="Disordered" evidence="5">
    <location>
        <begin position="639"/>
        <end position="665"/>
    </location>
</feature>
<dbReference type="SMART" id="SM00283">
    <property type="entry name" value="MA"/>
    <property type="match status" value="1"/>
</dbReference>
<feature type="region of interest" description="Disordered" evidence="5">
    <location>
        <begin position="417"/>
        <end position="436"/>
    </location>
</feature>
<dbReference type="Gene3D" id="3.30.450.20">
    <property type="entry name" value="PAS domain"/>
    <property type="match status" value="1"/>
</dbReference>
<organism evidence="9 10">
    <name type="scientific">Aquitalea magnusonii</name>
    <dbReference type="NCBI Taxonomy" id="332411"/>
    <lineage>
        <taxon>Bacteria</taxon>
        <taxon>Pseudomonadati</taxon>
        <taxon>Pseudomonadota</taxon>
        <taxon>Betaproteobacteria</taxon>
        <taxon>Neisseriales</taxon>
        <taxon>Chromobacteriaceae</taxon>
        <taxon>Aquitalea</taxon>
    </lineage>
</organism>
<dbReference type="PROSITE" id="PS50111">
    <property type="entry name" value="CHEMOTAXIS_TRANSDUC_2"/>
    <property type="match status" value="1"/>
</dbReference>
<evidence type="ECO:0000259" key="8">
    <source>
        <dbReference type="PROSITE" id="PS50885"/>
    </source>
</evidence>
<dbReference type="Gene3D" id="1.10.287.950">
    <property type="entry name" value="Methyl-accepting chemotaxis protein"/>
    <property type="match status" value="1"/>
</dbReference>
<feature type="compositionally biased region" description="Basic and acidic residues" evidence="5">
    <location>
        <begin position="645"/>
        <end position="658"/>
    </location>
</feature>
<dbReference type="FunFam" id="1.10.287.950:FF:000001">
    <property type="entry name" value="Methyl-accepting chemotaxis sensory transducer"/>
    <property type="match status" value="1"/>
</dbReference>
<dbReference type="InterPro" id="IPR033462">
    <property type="entry name" value="Cache_3-Cache_2"/>
</dbReference>
<dbReference type="AlphaFoldDB" id="A0A318JPR1"/>
<dbReference type="GO" id="GO:0007165">
    <property type="term" value="P:signal transduction"/>
    <property type="evidence" value="ECO:0007669"/>
    <property type="project" value="UniProtKB-KW"/>
</dbReference>
<protein>
    <submittedName>
        <fullName evidence="9">Methyl-accepting chemotaxis protein-2 (Aspartate sensor receptor)</fullName>
    </submittedName>
</protein>
<dbReference type="PROSITE" id="PS50885">
    <property type="entry name" value="HAMP"/>
    <property type="match status" value="1"/>
</dbReference>
<dbReference type="PANTHER" id="PTHR32089">
    <property type="entry name" value="METHYL-ACCEPTING CHEMOTAXIS PROTEIN MCPB"/>
    <property type="match status" value="1"/>
</dbReference>
<dbReference type="SUPFAM" id="SSF58104">
    <property type="entry name" value="Methyl-accepting chemotaxis protein (MCP) signaling domain"/>
    <property type="match status" value="1"/>
</dbReference>
<dbReference type="Proteomes" id="UP000248395">
    <property type="component" value="Unassembled WGS sequence"/>
</dbReference>
<evidence type="ECO:0000256" key="1">
    <source>
        <dbReference type="ARBA" id="ARBA00004370"/>
    </source>
</evidence>
<keyword evidence="6" id="KW-0472">Membrane</keyword>
<dbReference type="EMBL" id="QJKC01000002">
    <property type="protein sequence ID" value="PXX50565.1"/>
    <property type="molecule type" value="Genomic_DNA"/>
</dbReference>
<dbReference type="Pfam" id="PF00672">
    <property type="entry name" value="HAMP"/>
    <property type="match status" value="1"/>
</dbReference>
<comment type="caution">
    <text evidence="9">The sequence shown here is derived from an EMBL/GenBank/DDBJ whole genome shotgun (WGS) entry which is preliminary data.</text>
</comment>
<comment type="subcellular location">
    <subcellularLocation>
        <location evidence="1">Membrane</location>
    </subcellularLocation>
</comment>
<dbReference type="GO" id="GO:0006935">
    <property type="term" value="P:chemotaxis"/>
    <property type="evidence" value="ECO:0007669"/>
    <property type="project" value="InterPro"/>
</dbReference>
<proteinExistence type="inferred from homology"/>
<evidence type="ECO:0000256" key="6">
    <source>
        <dbReference type="SAM" id="Phobius"/>
    </source>
</evidence>
<comment type="similarity">
    <text evidence="3">Belongs to the methyl-accepting chemotaxis (MCP) protein family.</text>
</comment>
<evidence type="ECO:0000313" key="9">
    <source>
        <dbReference type="EMBL" id="PXX50565.1"/>
    </source>
</evidence>
<keyword evidence="6" id="KW-0812">Transmembrane</keyword>
<dbReference type="InterPro" id="IPR003660">
    <property type="entry name" value="HAMP_dom"/>
</dbReference>
<dbReference type="GO" id="GO:0016020">
    <property type="term" value="C:membrane"/>
    <property type="evidence" value="ECO:0007669"/>
    <property type="project" value="UniProtKB-SubCell"/>
</dbReference>
<evidence type="ECO:0000256" key="4">
    <source>
        <dbReference type="PROSITE-ProRule" id="PRU00284"/>
    </source>
</evidence>
<name>A0A318JPR1_9NEIS</name>
<evidence type="ECO:0000313" key="10">
    <source>
        <dbReference type="Proteomes" id="UP000248395"/>
    </source>
</evidence>
<dbReference type="InterPro" id="IPR004089">
    <property type="entry name" value="MCPsignal_dom"/>
</dbReference>
<keyword evidence="9" id="KW-0675">Receptor</keyword>
<feature type="compositionally biased region" description="Polar residues" evidence="5">
    <location>
        <begin position="427"/>
        <end position="436"/>
    </location>
</feature>
<evidence type="ECO:0000256" key="2">
    <source>
        <dbReference type="ARBA" id="ARBA00023224"/>
    </source>
</evidence>
<feature type="domain" description="Methyl-accepting transducer" evidence="7">
    <location>
        <begin position="404"/>
        <end position="640"/>
    </location>
</feature>
<evidence type="ECO:0000259" key="7">
    <source>
        <dbReference type="PROSITE" id="PS50111"/>
    </source>
</evidence>
<dbReference type="PRINTS" id="PR00260">
    <property type="entry name" value="CHEMTRNSDUCR"/>
</dbReference>
<dbReference type="PANTHER" id="PTHR32089:SF112">
    <property type="entry name" value="LYSOZYME-LIKE PROTEIN-RELATED"/>
    <property type="match status" value="1"/>
</dbReference>
<sequence>MKRGMSIGSRLVSTQVVLMMVVAMALALPLYVFTGRVMQERTEKVQSQLLTQSINMIDAFNESLKITTRQFEKVLLGEIGGAFAINPASKIEVSGTPTPALLLGSTPINGNNDIVDRFSSKTGNVATLFVKDGDDFVRIATSVLKEDGGRALGTKLDHASPAYAQLMNGENYSGRVDLYGRDYITSYSPIKDASQNVIGATFVGVGATEGIAGLLVRLSKVKLGESGHIDIVDINKNSKSFGQYVQHPKLSGRPVSKDVDAAGQAYVNDLMASGQGALTVKLPGENGAAEHMLSYATYKPWGWMIISNENRSELEKENHQLLLWLAGGAGLLLLILALALLLFTNRLVARPVRQLVEEVGGIRDSRDLTRRLAINRKDEVGQVADAMNSLLDSFQQALNRTSSHAIDLDHAAQELSDKASSAAASSGEQRTSAQAMSEHTGMLIAGVQQIEKVASEASDAARASSEAAQAGSESLVAAVDGVSHISATLSQAADSLKALESSAQQITAIVNVIHDIADQTNLLALNAAIEAARAGEMGRGFAVVADEVRKLAERTSVSTQEISGMIGKIQSATDDAVKSMRQSVVQASEGAAITSGAREAIASIVEDSRRAMEVVQRINRELSQQRDIVQQMAERVNSVASQAERSNEAAERSAETARHMAGLADSLKEEVRAFRT</sequence>
<keyword evidence="2 4" id="KW-0807">Transducer</keyword>
<dbReference type="SMART" id="SM00304">
    <property type="entry name" value="HAMP"/>
    <property type="match status" value="1"/>
</dbReference>
<dbReference type="InterPro" id="IPR029151">
    <property type="entry name" value="Sensor-like_sf"/>
</dbReference>
<keyword evidence="6" id="KW-1133">Transmembrane helix</keyword>
<dbReference type="Pfam" id="PF00015">
    <property type="entry name" value="MCPsignal"/>
    <property type="match status" value="1"/>
</dbReference>
<accession>A0A318JPR1</accession>
<dbReference type="Pfam" id="PF17201">
    <property type="entry name" value="Cache_3-Cache_2"/>
    <property type="match status" value="1"/>
</dbReference>
<feature type="domain" description="HAMP" evidence="8">
    <location>
        <begin position="346"/>
        <end position="399"/>
    </location>
</feature>
<dbReference type="InterPro" id="IPR004090">
    <property type="entry name" value="Chemotax_Me-accpt_rcpt"/>
</dbReference>
<feature type="transmembrane region" description="Helical" evidence="6">
    <location>
        <begin position="321"/>
        <end position="343"/>
    </location>
</feature>
<reference evidence="9 10" key="1">
    <citation type="submission" date="2018-05" db="EMBL/GenBank/DDBJ databases">
        <title>Genomic Encyclopedia of Type Strains, Phase IV (KMG-IV): sequencing the most valuable type-strain genomes for metagenomic binning, comparative biology and taxonomic classification.</title>
        <authorList>
            <person name="Goeker M."/>
        </authorList>
    </citation>
    <scope>NUCLEOTIDE SEQUENCE [LARGE SCALE GENOMIC DNA]</scope>
    <source>
        <strain evidence="9 10">DSM 25134</strain>
    </source>
</reference>
<dbReference type="CDD" id="cd11386">
    <property type="entry name" value="MCP_signal"/>
    <property type="match status" value="1"/>
</dbReference>
<evidence type="ECO:0000256" key="3">
    <source>
        <dbReference type="ARBA" id="ARBA00029447"/>
    </source>
</evidence>
<evidence type="ECO:0000256" key="5">
    <source>
        <dbReference type="SAM" id="MobiDB-lite"/>
    </source>
</evidence>
<dbReference type="CDD" id="cd06225">
    <property type="entry name" value="HAMP"/>
    <property type="match status" value="1"/>
</dbReference>
<dbReference type="SUPFAM" id="SSF103190">
    <property type="entry name" value="Sensory domain-like"/>
    <property type="match status" value="1"/>
</dbReference>
<keyword evidence="10" id="KW-1185">Reference proteome</keyword>